<name>A0A8D9AZ82_9HEMI</name>
<evidence type="ECO:0000313" key="2">
    <source>
        <dbReference type="EMBL" id="CAG6773680.1"/>
    </source>
</evidence>
<keyword evidence="1" id="KW-0472">Membrane</keyword>
<accession>A0A8D9AZ82</accession>
<protein>
    <submittedName>
        <fullName evidence="2">Uncharacterized protein</fullName>
    </submittedName>
</protein>
<dbReference type="AlphaFoldDB" id="A0A8D9AZ82"/>
<proteinExistence type="predicted"/>
<sequence length="120" mass="14169">MITDSKMILYSMLKNNFEMNRFVGEINKCSILFQFDNKLQNLLMRWNGGQQCTHDTWTITALKWRLIFAVPQNNEINRNNVVLGLFYLGILYFIFHSKCSHRKLKPSHCSTELIMFDNTA</sequence>
<evidence type="ECO:0000256" key="1">
    <source>
        <dbReference type="SAM" id="Phobius"/>
    </source>
</evidence>
<dbReference type="EMBL" id="HBUF01591956">
    <property type="protein sequence ID" value="CAG6773680.1"/>
    <property type="molecule type" value="Transcribed_RNA"/>
</dbReference>
<feature type="transmembrane region" description="Helical" evidence="1">
    <location>
        <begin position="76"/>
        <end position="95"/>
    </location>
</feature>
<keyword evidence="1" id="KW-0812">Transmembrane</keyword>
<keyword evidence="1" id="KW-1133">Transmembrane helix</keyword>
<organism evidence="2">
    <name type="scientific">Cacopsylla melanoneura</name>
    <dbReference type="NCBI Taxonomy" id="428564"/>
    <lineage>
        <taxon>Eukaryota</taxon>
        <taxon>Metazoa</taxon>
        <taxon>Ecdysozoa</taxon>
        <taxon>Arthropoda</taxon>
        <taxon>Hexapoda</taxon>
        <taxon>Insecta</taxon>
        <taxon>Pterygota</taxon>
        <taxon>Neoptera</taxon>
        <taxon>Paraneoptera</taxon>
        <taxon>Hemiptera</taxon>
        <taxon>Sternorrhyncha</taxon>
        <taxon>Psylloidea</taxon>
        <taxon>Psyllidae</taxon>
        <taxon>Psyllinae</taxon>
        <taxon>Cacopsylla</taxon>
    </lineage>
</organism>
<reference evidence="2" key="1">
    <citation type="submission" date="2021-05" db="EMBL/GenBank/DDBJ databases">
        <authorList>
            <person name="Alioto T."/>
            <person name="Alioto T."/>
            <person name="Gomez Garrido J."/>
        </authorList>
    </citation>
    <scope>NUCLEOTIDE SEQUENCE</scope>
</reference>